<comment type="caution">
    <text evidence="1">The sequence shown here is derived from an EMBL/GenBank/DDBJ whole genome shotgun (WGS) entry which is preliminary data.</text>
</comment>
<proteinExistence type="predicted"/>
<dbReference type="Proteomes" id="UP001596540">
    <property type="component" value="Unassembled WGS sequence"/>
</dbReference>
<evidence type="ECO:0000313" key="1">
    <source>
        <dbReference type="EMBL" id="MFC7328808.1"/>
    </source>
</evidence>
<protein>
    <submittedName>
        <fullName evidence="1">Uncharacterized protein</fullName>
    </submittedName>
</protein>
<dbReference type="RefSeq" id="WP_379871466.1">
    <property type="nucleotide sequence ID" value="NZ_JBHTBH010000006.1"/>
</dbReference>
<evidence type="ECO:0000313" key="2">
    <source>
        <dbReference type="Proteomes" id="UP001596540"/>
    </source>
</evidence>
<name>A0ABW2KHI5_9ACTN</name>
<accession>A0ABW2KHI5</accession>
<keyword evidence="2" id="KW-1185">Reference proteome</keyword>
<gene>
    <name evidence="1" type="ORF">ACFQRF_13740</name>
</gene>
<dbReference type="EMBL" id="JBHTBH010000006">
    <property type="protein sequence ID" value="MFC7328808.1"/>
    <property type="molecule type" value="Genomic_DNA"/>
</dbReference>
<sequence>MDLLSWHTGAGGLAEWLTGLLRRFDASPGKFQIQRGGEKVWHHDAPGNHSPYTQTISNTHVGTVPELAAELAGDHVPSVQFTASTPDHWCLRATPGDRSRADWVKVLMPRAQRWPLPARLRDGRDLRRLLAGLAGVLALAPPGPDPGSLERYRRPIELDGEVGSHHYRLRVTGWADEALHLRGETPLLLGKLSLLFGPRDETSRPLRSLGELVRVCQELEAEMGRLPVRAPLTLPGGDLVLPTDARLKVTRGGGTVPAFEVTTSELIAESDHPDLSLREGIALLMCRQLYTACAVAELPEWLRSLENGVFGRPGIWTVRGGNRRPPSHRGSAMVARALLDQGAAGRASVALATAEFITVQGVLLGGAPAELVGTSRRRARR</sequence>
<reference evidence="2" key="1">
    <citation type="journal article" date="2019" name="Int. J. Syst. Evol. Microbiol.">
        <title>The Global Catalogue of Microorganisms (GCM) 10K type strain sequencing project: providing services to taxonomists for standard genome sequencing and annotation.</title>
        <authorList>
            <consortium name="The Broad Institute Genomics Platform"/>
            <consortium name="The Broad Institute Genome Sequencing Center for Infectious Disease"/>
            <person name="Wu L."/>
            <person name="Ma J."/>
        </authorList>
    </citation>
    <scope>NUCLEOTIDE SEQUENCE [LARGE SCALE GENOMIC DNA]</scope>
    <source>
        <strain evidence="2">CGMCC 4.7382</strain>
    </source>
</reference>
<organism evidence="1 2">
    <name type="scientific">Marinactinospora rubrisoli</name>
    <dbReference type="NCBI Taxonomy" id="2715399"/>
    <lineage>
        <taxon>Bacteria</taxon>
        <taxon>Bacillati</taxon>
        <taxon>Actinomycetota</taxon>
        <taxon>Actinomycetes</taxon>
        <taxon>Streptosporangiales</taxon>
        <taxon>Nocardiopsidaceae</taxon>
        <taxon>Marinactinospora</taxon>
    </lineage>
</organism>